<keyword evidence="6" id="KW-0106">Calcium</keyword>
<name>A0A509EK36_9HYPH</name>
<organism evidence="11 12">
    <name type="scientific">Methylobacterium symbioticum</name>
    <dbReference type="NCBI Taxonomy" id="2584084"/>
    <lineage>
        <taxon>Bacteria</taxon>
        <taxon>Pseudomonadati</taxon>
        <taxon>Pseudomonadota</taxon>
        <taxon>Alphaproteobacteria</taxon>
        <taxon>Hyphomicrobiales</taxon>
        <taxon>Methylobacteriaceae</taxon>
        <taxon>Methylobacterium</taxon>
    </lineage>
</organism>
<dbReference type="PANTHER" id="PTHR40088">
    <property type="entry name" value="PECTATE LYASE (EUROFUNG)"/>
    <property type="match status" value="1"/>
</dbReference>
<comment type="cofactor">
    <cofactor evidence="1">
        <name>Ca(2+)</name>
        <dbReference type="ChEBI" id="CHEBI:29108"/>
    </cofactor>
</comment>
<feature type="compositionally biased region" description="Low complexity" evidence="9">
    <location>
        <begin position="381"/>
        <end position="439"/>
    </location>
</feature>
<sequence>MTVYYVSTTGADTQAGTLGQPFGSLQHAYDIAQPGDEIQLRGGTYHLTKGIQLTRSGTSSQPITVTNYAGEVPILDGSAVTTTGNGGYVLDISGAAYNHISGLQITGGAEGGVMIRNNAHDNVIQGLDVSHNGRLSEWEGKGFSLFDTSYNNLLLNNDSHDNRDLRGDNADGFQIATTGAGNVLRGNRAYNNSDDGFDLFNVVNGTQSASVTLDGNWAFHNGYGDGNQRTGDGNGFKLGGQRPGTGTGSGGHIVTNNVAWDNAASGFDENQATIPLTLRNNTAYDNGTYNFGFYSLQNTLANNLSLGSGQVSSSGSNSNNSWNLSSPPATSAVQSLDAAIAEGPRAADGSLPASGFLVLNGSAGASLGAAAATGAPAVSTAVDPTPTPTPVTAGTTVTPTTTQTDPVPVTVADPPTTPALTPTTPATTPAAASDTGTPTVGQGAAVDPVTLVTGDPNGYTAGSSAAALLRGSHGRGYRSHSGWQAVTDTNSQGVGMTNPVAATPTDPLQLLTEGGQGSCWSVSHHRSA</sequence>
<dbReference type="InterPro" id="IPR012334">
    <property type="entry name" value="Pectin_lyas_fold"/>
</dbReference>
<dbReference type="InterPro" id="IPR006626">
    <property type="entry name" value="PbH1"/>
</dbReference>
<dbReference type="Pfam" id="PF22842">
    <property type="entry name" value="Pel9A-like_beta_helix"/>
    <property type="match status" value="1"/>
</dbReference>
<evidence type="ECO:0000313" key="11">
    <source>
        <dbReference type="EMBL" id="VUD74530.1"/>
    </source>
</evidence>
<evidence type="ECO:0000256" key="9">
    <source>
        <dbReference type="SAM" id="MobiDB-lite"/>
    </source>
</evidence>
<dbReference type="SUPFAM" id="SSF51126">
    <property type="entry name" value="Pectin lyase-like"/>
    <property type="match status" value="1"/>
</dbReference>
<feature type="compositionally biased region" description="Low complexity" evidence="9">
    <location>
        <begin position="308"/>
        <end position="326"/>
    </location>
</feature>
<dbReference type="InterPro" id="IPR011050">
    <property type="entry name" value="Pectin_lyase_fold/virulence"/>
</dbReference>
<feature type="domain" description="Pel9A-like right handed beta-helix region" evidence="10">
    <location>
        <begin position="3"/>
        <end position="290"/>
    </location>
</feature>
<keyword evidence="5" id="KW-0732">Signal</keyword>
<comment type="similarity">
    <text evidence="8">Belongs to the polysaccharide lyase 9 family.</text>
</comment>
<keyword evidence="4" id="KW-0479">Metal-binding</keyword>
<feature type="region of interest" description="Disordered" evidence="9">
    <location>
        <begin position="308"/>
        <end position="329"/>
    </location>
</feature>
<keyword evidence="7 11" id="KW-0456">Lyase</keyword>
<dbReference type="InterPro" id="IPR052052">
    <property type="entry name" value="Polysaccharide_Lyase_9"/>
</dbReference>
<dbReference type="EMBL" id="CABFPH010000132">
    <property type="protein sequence ID" value="VUD74530.1"/>
    <property type="molecule type" value="Genomic_DNA"/>
</dbReference>
<protein>
    <submittedName>
        <fullName evidence="11">Pectate lyase L</fullName>
        <ecNumber evidence="11">4.2.2.2</ecNumber>
    </submittedName>
</protein>
<evidence type="ECO:0000256" key="6">
    <source>
        <dbReference type="ARBA" id="ARBA00022837"/>
    </source>
</evidence>
<evidence type="ECO:0000256" key="4">
    <source>
        <dbReference type="ARBA" id="ARBA00022723"/>
    </source>
</evidence>
<evidence type="ECO:0000256" key="8">
    <source>
        <dbReference type="ARBA" id="ARBA00038263"/>
    </source>
</evidence>
<evidence type="ECO:0000256" key="3">
    <source>
        <dbReference type="ARBA" id="ARBA00022525"/>
    </source>
</evidence>
<gene>
    <name evidence="11" type="primary">pelL_2</name>
    <name evidence="11" type="ORF">MET9862_05162</name>
</gene>
<proteinExistence type="inferred from homology"/>
<dbReference type="AlphaFoldDB" id="A0A509EK36"/>
<dbReference type="Proteomes" id="UP000410984">
    <property type="component" value="Unassembled WGS sequence"/>
</dbReference>
<dbReference type="RefSeq" id="WP_185157008.1">
    <property type="nucleotide sequence ID" value="NZ_CABFPH010000132.1"/>
</dbReference>
<comment type="subcellular location">
    <subcellularLocation>
        <location evidence="2">Secreted</location>
    </subcellularLocation>
</comment>
<dbReference type="Gene3D" id="2.160.20.10">
    <property type="entry name" value="Single-stranded right-handed beta-helix, Pectin lyase-like"/>
    <property type="match status" value="1"/>
</dbReference>
<dbReference type="InterPro" id="IPR053868">
    <property type="entry name" value="Pel9A-like_beta_helix"/>
</dbReference>
<dbReference type="GO" id="GO:0005576">
    <property type="term" value="C:extracellular region"/>
    <property type="evidence" value="ECO:0007669"/>
    <property type="project" value="UniProtKB-SubCell"/>
</dbReference>
<dbReference type="GO" id="GO:0046872">
    <property type="term" value="F:metal ion binding"/>
    <property type="evidence" value="ECO:0007669"/>
    <property type="project" value="UniProtKB-KW"/>
</dbReference>
<evidence type="ECO:0000256" key="7">
    <source>
        <dbReference type="ARBA" id="ARBA00023239"/>
    </source>
</evidence>
<accession>A0A509EK36</accession>
<dbReference type="SMART" id="SM00710">
    <property type="entry name" value="PbH1"/>
    <property type="match status" value="7"/>
</dbReference>
<keyword evidence="12" id="KW-1185">Reference proteome</keyword>
<dbReference type="GO" id="GO:0030570">
    <property type="term" value="F:pectate lyase activity"/>
    <property type="evidence" value="ECO:0007669"/>
    <property type="project" value="UniProtKB-EC"/>
</dbReference>
<evidence type="ECO:0000259" key="10">
    <source>
        <dbReference type="Pfam" id="PF22842"/>
    </source>
</evidence>
<dbReference type="PANTHER" id="PTHR40088:SF1">
    <property type="entry name" value="PECTATE LYASE PEL9"/>
    <property type="match status" value="1"/>
</dbReference>
<evidence type="ECO:0000256" key="5">
    <source>
        <dbReference type="ARBA" id="ARBA00022729"/>
    </source>
</evidence>
<evidence type="ECO:0000256" key="1">
    <source>
        <dbReference type="ARBA" id="ARBA00001913"/>
    </source>
</evidence>
<keyword evidence="3" id="KW-0964">Secreted</keyword>
<evidence type="ECO:0000256" key="2">
    <source>
        <dbReference type="ARBA" id="ARBA00004613"/>
    </source>
</evidence>
<feature type="region of interest" description="Disordered" evidence="9">
    <location>
        <begin position="381"/>
        <end position="440"/>
    </location>
</feature>
<evidence type="ECO:0000313" key="12">
    <source>
        <dbReference type="Proteomes" id="UP000410984"/>
    </source>
</evidence>
<reference evidence="11 12" key="1">
    <citation type="submission" date="2019-06" db="EMBL/GenBank/DDBJ databases">
        <authorList>
            <person name="Rodrigo-Torres L."/>
            <person name="Arahal R. D."/>
            <person name="Lucena T."/>
        </authorList>
    </citation>
    <scope>NUCLEOTIDE SEQUENCE [LARGE SCALE GENOMIC DNA]</scope>
    <source>
        <strain evidence="11 12">SB0023/3</strain>
    </source>
</reference>
<dbReference type="EC" id="4.2.2.2" evidence="11"/>